<keyword evidence="2" id="KW-1185">Reference proteome</keyword>
<evidence type="ECO:0000313" key="1">
    <source>
        <dbReference type="EMBL" id="CUG57836.1"/>
    </source>
</evidence>
<reference evidence="2" key="1">
    <citation type="submission" date="2015-09" db="EMBL/GenBank/DDBJ databases">
        <authorList>
            <consortium name="Pathogen Informatics"/>
        </authorList>
    </citation>
    <scope>NUCLEOTIDE SEQUENCE [LARGE SCALE GENOMIC DNA]</scope>
    <source>
        <strain evidence="2">Lake Konstanz</strain>
    </source>
</reference>
<evidence type="ECO:0000313" key="2">
    <source>
        <dbReference type="Proteomes" id="UP000051952"/>
    </source>
</evidence>
<dbReference type="VEuPathDB" id="TriTrypDB:BSAL_81535"/>
<dbReference type="AlphaFoldDB" id="A0A0S4J7I5"/>
<dbReference type="Proteomes" id="UP000051952">
    <property type="component" value="Unassembled WGS sequence"/>
</dbReference>
<proteinExistence type="predicted"/>
<dbReference type="EMBL" id="CYKH01000886">
    <property type="protein sequence ID" value="CUG57836.1"/>
    <property type="molecule type" value="Genomic_DNA"/>
</dbReference>
<gene>
    <name evidence="1" type="ORF">BSAL_81535</name>
</gene>
<accession>A0A0S4J7I5</accession>
<protein>
    <submittedName>
        <fullName evidence="1">Uncharacterized protein</fullName>
    </submittedName>
</protein>
<sequence length="359" mass="40228">MRHLWTAASLSGNDMTTKAVTKTSANEKTYTENIVETSRRVKNAEQGIVRAYGLDDAGLRMVEKSVERYKKSSLRKQHFSVDEEARQVYKKMVWEQGLPASYYLARRDSKFVEDDSVPRVRDILIMSSHILGLEFVEFSSFDTPEDVEVVAVLLRPEVERCIRRTWSLDSPIDTRPHEEKLEALAIMFKMDPAVLRTPQSNASLFPSSLWLILWVLQPVCDESAYRHIVEMMVLVRLSEAEGLGSPAHKIIEGLACRTRRPILASVKLAGQFAAAYREVQNLLTLLSLDDSLRLPEPADIYSGSLLHYLYCFGDSLDAESMLSSLTVPLDDASLAAAGVSAITTSIASFSLERFANVFA</sequence>
<name>A0A0S4J7I5_BODSA</name>
<organism evidence="1 2">
    <name type="scientific">Bodo saltans</name>
    <name type="common">Flagellated protozoan</name>
    <dbReference type="NCBI Taxonomy" id="75058"/>
    <lineage>
        <taxon>Eukaryota</taxon>
        <taxon>Discoba</taxon>
        <taxon>Euglenozoa</taxon>
        <taxon>Kinetoplastea</taxon>
        <taxon>Metakinetoplastina</taxon>
        <taxon>Eubodonida</taxon>
        <taxon>Bodonidae</taxon>
        <taxon>Bodo</taxon>
    </lineage>
</organism>